<dbReference type="SMART" id="SM00320">
    <property type="entry name" value="WD40"/>
    <property type="match status" value="6"/>
</dbReference>
<dbReference type="EMBL" id="AAFI02000055">
    <property type="protein sequence ID" value="EAL65668.1"/>
    <property type="molecule type" value="Genomic_DNA"/>
</dbReference>
<dbReference type="PaxDb" id="44689-DDB0237554"/>
<dbReference type="GeneID" id="8624158"/>
<dbReference type="KEGG" id="ddi:DDB_G0283581"/>
<dbReference type="GO" id="GO:0005730">
    <property type="term" value="C:nucleolus"/>
    <property type="evidence" value="ECO:0000318"/>
    <property type="project" value="GO_Central"/>
</dbReference>
<reference evidence="8 9" key="1">
    <citation type="journal article" date="2005" name="Nature">
        <title>The genome of the social amoeba Dictyostelium discoideum.</title>
        <authorList>
            <consortium name="The Dictyostelium discoideum Sequencing Consortium"/>
            <person name="Eichinger L."/>
            <person name="Pachebat J.A."/>
            <person name="Glockner G."/>
            <person name="Rajandream M.A."/>
            <person name="Sucgang R."/>
            <person name="Berriman M."/>
            <person name="Song J."/>
            <person name="Olsen R."/>
            <person name="Szafranski K."/>
            <person name="Xu Q."/>
            <person name="Tunggal B."/>
            <person name="Kummerfeld S."/>
            <person name="Madera M."/>
            <person name="Konfortov B.A."/>
            <person name="Rivero F."/>
            <person name="Bankier A.T."/>
            <person name="Lehmann R."/>
            <person name="Hamlin N."/>
            <person name="Davies R."/>
            <person name="Gaudet P."/>
            <person name="Fey P."/>
            <person name="Pilcher K."/>
            <person name="Chen G."/>
            <person name="Saunders D."/>
            <person name="Sodergren E."/>
            <person name="Davis P."/>
            <person name="Kerhornou A."/>
            <person name="Nie X."/>
            <person name="Hall N."/>
            <person name="Anjard C."/>
            <person name="Hemphill L."/>
            <person name="Bason N."/>
            <person name="Farbrother P."/>
            <person name="Desany B."/>
            <person name="Just E."/>
            <person name="Morio T."/>
            <person name="Rost R."/>
            <person name="Churcher C."/>
            <person name="Cooper J."/>
            <person name="Haydock S."/>
            <person name="van Driessche N."/>
            <person name="Cronin A."/>
            <person name="Goodhead I."/>
            <person name="Muzny D."/>
            <person name="Mourier T."/>
            <person name="Pain A."/>
            <person name="Lu M."/>
            <person name="Harper D."/>
            <person name="Lindsay R."/>
            <person name="Hauser H."/>
            <person name="James K."/>
            <person name="Quiles M."/>
            <person name="Madan Babu M."/>
            <person name="Saito T."/>
            <person name="Buchrieser C."/>
            <person name="Wardroper A."/>
            <person name="Felder M."/>
            <person name="Thangavelu M."/>
            <person name="Johnson D."/>
            <person name="Knights A."/>
            <person name="Loulseged H."/>
            <person name="Mungall K."/>
            <person name="Oliver K."/>
            <person name="Price C."/>
            <person name="Quail M.A."/>
            <person name="Urushihara H."/>
            <person name="Hernandez J."/>
            <person name="Rabbinowitsch E."/>
            <person name="Steffen D."/>
            <person name="Sanders M."/>
            <person name="Ma J."/>
            <person name="Kohara Y."/>
            <person name="Sharp S."/>
            <person name="Simmonds M."/>
            <person name="Spiegler S."/>
            <person name="Tivey A."/>
            <person name="Sugano S."/>
            <person name="White B."/>
            <person name="Walker D."/>
            <person name="Woodward J."/>
            <person name="Winckler T."/>
            <person name="Tanaka Y."/>
            <person name="Shaulsky G."/>
            <person name="Schleicher M."/>
            <person name="Weinstock G."/>
            <person name="Rosenthal A."/>
            <person name="Cox E.C."/>
            <person name="Chisholm R.L."/>
            <person name="Gibbs R."/>
            <person name="Loomis W.F."/>
            <person name="Platzer M."/>
            <person name="Kay R.R."/>
            <person name="Williams J."/>
            <person name="Dear P.H."/>
            <person name="Noegel A.A."/>
            <person name="Barrell B."/>
            <person name="Kuspa A."/>
        </authorList>
    </citation>
    <scope>NUCLEOTIDE SEQUENCE [LARGE SCALE GENOMIC DNA]</scope>
    <source>
        <strain evidence="8 9">AX4</strain>
    </source>
</reference>
<dbReference type="InterPro" id="IPR018983">
    <property type="entry name" value="U3_snoRNA-assocProt_15_C"/>
</dbReference>
<keyword evidence="4" id="KW-0677">Repeat</keyword>
<proteinExistence type="predicted"/>
<dbReference type="STRING" id="44689.Q54QV4"/>
<dbReference type="SMR" id="Q54QV4"/>
<dbReference type="RefSeq" id="XP_639030.1">
    <property type="nucleotide sequence ID" value="XM_633938.1"/>
</dbReference>
<dbReference type="Gene3D" id="2.130.10.10">
    <property type="entry name" value="YVTN repeat-like/Quinoprotein amine dehydrogenase"/>
    <property type="match status" value="2"/>
</dbReference>
<evidence type="ECO:0000256" key="1">
    <source>
        <dbReference type="ARBA" id="ARBA00004604"/>
    </source>
</evidence>
<keyword evidence="3 6" id="KW-0853">WD repeat</keyword>
<evidence type="ECO:0000256" key="4">
    <source>
        <dbReference type="ARBA" id="ARBA00022737"/>
    </source>
</evidence>
<dbReference type="PhylomeDB" id="Q54QV4"/>
<evidence type="ECO:0000259" key="7">
    <source>
        <dbReference type="Pfam" id="PF09384"/>
    </source>
</evidence>
<dbReference type="PANTHER" id="PTHR19924:SF26">
    <property type="entry name" value="U3 SMALL NUCLEOLAR RNA-ASSOCIATED PROTEIN 15 HOMOLOG"/>
    <property type="match status" value="1"/>
</dbReference>
<name>Q54QV4_DICDI</name>
<dbReference type="GO" id="GO:0030515">
    <property type="term" value="F:snoRNA binding"/>
    <property type="evidence" value="ECO:0000250"/>
    <property type="project" value="dictyBase"/>
</dbReference>
<keyword evidence="2" id="KW-0698">rRNA processing</keyword>
<dbReference type="Pfam" id="PF00400">
    <property type="entry name" value="WD40"/>
    <property type="match status" value="3"/>
</dbReference>
<comment type="caution">
    <text evidence="8">The sequence shown here is derived from an EMBL/GenBank/DDBJ whole genome shotgun (WGS) entry which is preliminary data.</text>
</comment>
<keyword evidence="9" id="KW-1185">Reference proteome</keyword>
<dbReference type="InterPro" id="IPR001680">
    <property type="entry name" value="WD40_rpt"/>
</dbReference>
<dbReference type="GO" id="GO:0045943">
    <property type="term" value="P:positive regulation of transcription by RNA polymerase I"/>
    <property type="evidence" value="ECO:0000318"/>
    <property type="project" value="GO_Central"/>
</dbReference>
<dbReference type="Pfam" id="PF09384">
    <property type="entry name" value="UTP15_C"/>
    <property type="match status" value="1"/>
</dbReference>
<dbReference type="eggNOG" id="KOG0310">
    <property type="taxonomic scope" value="Eukaryota"/>
</dbReference>
<keyword evidence="5" id="KW-0539">Nucleus</keyword>
<sequence length="529" mass="59765">MMNDYTFLHNLPDVPIPYINPVVTGDSWKLKELQNKKYSSMITRVESNPINSKEVCVTFGNCVRIITSNSKKVEEREITSFRDTPYGASYRDDGKLIVVGGEDPIIKLIDVSSKNTLRKFQGHTGGIQCTRFIEKGSLISGSNDNTVRTWAIETGEQLQMVGKHKDKVHCMTRHPTNGDNIWMTGGYDHCVKLWDIRGNKTQSSTITLDHGAPVEDLIMLGASGTMAISVGGNYFKVWDLLNGSTGKQVYQGTHSMKSLTSIHLSNSKDRFITSGLDHTVRVFSTQSYSLINSYEFSEPLLSLTLINDRKIIAGSAKGTLFYARKTNPITISKAKLSNSDLKNNNIDPVIQLKLKKSQQHNQTLVIDDTLGIYKSSHLDRLLRKFEHKTAFDTAVLLNKNIDFIFKVVCELSRRDALDIVLKNREVSELDSILQMVNKLVNTIKYQQCGILLLEKIVEFYHPSIFQENKSIISTMNSIKINLIKEQKKQSQLLELSGALDLLYSNSTNSNIPKTIQKRKFEEDEQEQEN</sequence>
<dbReference type="PROSITE" id="PS50082">
    <property type="entry name" value="WD_REPEATS_2"/>
    <property type="match status" value="2"/>
</dbReference>
<evidence type="ECO:0000313" key="8">
    <source>
        <dbReference type="EMBL" id="EAL65668.1"/>
    </source>
</evidence>
<dbReference type="SUPFAM" id="SSF50978">
    <property type="entry name" value="WD40 repeat-like"/>
    <property type="match status" value="1"/>
</dbReference>
<dbReference type="InterPro" id="IPR036322">
    <property type="entry name" value="WD40_repeat_dom_sf"/>
</dbReference>
<dbReference type="OMA" id="ATYQVVH"/>
<dbReference type="FunCoup" id="Q54QV4">
    <property type="interactions" value="631"/>
</dbReference>
<feature type="domain" description="U3 small nucleolar RNA-associated protein 15 C-terminal" evidence="7">
    <location>
        <begin position="358"/>
        <end position="502"/>
    </location>
</feature>
<evidence type="ECO:0000256" key="3">
    <source>
        <dbReference type="ARBA" id="ARBA00022574"/>
    </source>
</evidence>
<evidence type="ECO:0000256" key="5">
    <source>
        <dbReference type="ARBA" id="ARBA00023242"/>
    </source>
</evidence>
<evidence type="ECO:0000256" key="6">
    <source>
        <dbReference type="PROSITE-ProRule" id="PRU00221"/>
    </source>
</evidence>
<dbReference type="InterPro" id="IPR015943">
    <property type="entry name" value="WD40/YVTN_repeat-like_dom_sf"/>
</dbReference>
<evidence type="ECO:0000256" key="2">
    <source>
        <dbReference type="ARBA" id="ARBA00022552"/>
    </source>
</evidence>
<comment type="subcellular location">
    <subcellularLocation>
        <location evidence="1">Nucleus</location>
        <location evidence="1">Nucleolus</location>
    </subcellularLocation>
</comment>
<dbReference type="AlphaFoldDB" id="Q54QV4"/>
<evidence type="ECO:0000313" key="9">
    <source>
        <dbReference type="Proteomes" id="UP000002195"/>
    </source>
</evidence>
<dbReference type="InParanoid" id="Q54QV4"/>
<dbReference type="PROSITE" id="PS50294">
    <property type="entry name" value="WD_REPEATS_REGION"/>
    <property type="match status" value="1"/>
</dbReference>
<organism evidence="8 9">
    <name type="scientific">Dictyostelium discoideum</name>
    <name type="common">Social amoeba</name>
    <dbReference type="NCBI Taxonomy" id="44689"/>
    <lineage>
        <taxon>Eukaryota</taxon>
        <taxon>Amoebozoa</taxon>
        <taxon>Evosea</taxon>
        <taxon>Eumycetozoa</taxon>
        <taxon>Dictyostelia</taxon>
        <taxon>Dictyosteliales</taxon>
        <taxon>Dictyosteliaceae</taxon>
        <taxon>Dictyostelium</taxon>
    </lineage>
</organism>
<dbReference type="HOGENOM" id="CLU_021102_4_0_1"/>
<dbReference type="dictyBase" id="DDB_G0283581">
    <property type="gene designation" value="utp15"/>
</dbReference>
<feature type="repeat" description="WD" evidence="6">
    <location>
        <begin position="161"/>
        <end position="204"/>
    </location>
</feature>
<dbReference type="VEuPathDB" id="AmoebaDB:DDB_G0283581"/>
<gene>
    <name evidence="8" type="primary">utp15</name>
    <name evidence="8" type="ORF">DDB_G0283581</name>
</gene>
<dbReference type="GO" id="GO:0006364">
    <property type="term" value="P:rRNA processing"/>
    <property type="evidence" value="ECO:0000250"/>
    <property type="project" value="dictyBase"/>
</dbReference>
<dbReference type="PANTHER" id="PTHR19924">
    <property type="entry name" value="UTP15 U3 SMALL NUCLEOLAR RNA-ASSOCIATED PROTEIN 15 FAMILY MEMBER"/>
    <property type="match status" value="1"/>
</dbReference>
<dbReference type="Proteomes" id="UP000002195">
    <property type="component" value="Unassembled WGS sequence"/>
</dbReference>
<accession>Q54QV4</accession>
<dbReference type="Reactome" id="R-DDI-6791226">
    <property type="pathway name" value="Major pathway of rRNA processing in the nucleolus and cytosol"/>
</dbReference>
<protein>
    <submittedName>
        <fullName evidence="8">WD40 repeat-containing protein</fullName>
    </submittedName>
</protein>
<feature type="repeat" description="WD" evidence="6">
    <location>
        <begin position="120"/>
        <end position="160"/>
    </location>
</feature>
<dbReference type="FunFam" id="2.130.10.10:FF:002887">
    <property type="entry name" value="Uncharacterized protein"/>
    <property type="match status" value="1"/>
</dbReference>